<dbReference type="Proteomes" id="UP000258309">
    <property type="component" value="Unassembled WGS sequence"/>
</dbReference>
<dbReference type="AlphaFoldDB" id="A0A3E2H4D9"/>
<feature type="transmembrane region" description="Helical" evidence="5">
    <location>
        <begin position="198"/>
        <end position="217"/>
    </location>
</feature>
<keyword evidence="7" id="KW-1185">Reference proteome</keyword>
<dbReference type="Pfam" id="PF08507">
    <property type="entry name" value="COPI_assoc"/>
    <property type="match status" value="1"/>
</dbReference>
<accession>A0A3E2H4D9</accession>
<organism evidence="6 7">
    <name type="scientific">Scytalidium lignicola</name>
    <name type="common">Hyphomycete</name>
    <dbReference type="NCBI Taxonomy" id="5539"/>
    <lineage>
        <taxon>Eukaryota</taxon>
        <taxon>Fungi</taxon>
        <taxon>Dikarya</taxon>
        <taxon>Ascomycota</taxon>
        <taxon>Pezizomycotina</taxon>
        <taxon>Leotiomycetes</taxon>
        <taxon>Leotiomycetes incertae sedis</taxon>
        <taxon>Scytalidium</taxon>
    </lineage>
</organism>
<evidence type="ECO:0000256" key="4">
    <source>
        <dbReference type="ARBA" id="ARBA00023136"/>
    </source>
</evidence>
<comment type="caution">
    <text evidence="6">The sequence shown here is derived from an EMBL/GenBank/DDBJ whole genome shotgun (WGS) entry which is preliminary data.</text>
</comment>
<dbReference type="PANTHER" id="PTHR28128">
    <property type="entry name" value="GOLGI APPARATUS MEMBRANE PROTEIN TVP15"/>
    <property type="match status" value="1"/>
</dbReference>
<comment type="subcellular location">
    <subcellularLocation>
        <location evidence="1">Membrane</location>
        <topology evidence="1">Multi-pass membrane protein</topology>
    </subcellularLocation>
</comment>
<feature type="transmembrane region" description="Helical" evidence="5">
    <location>
        <begin position="172"/>
        <end position="192"/>
    </location>
</feature>
<gene>
    <name evidence="6" type="ORF">B7463_g8082</name>
</gene>
<keyword evidence="3 5" id="KW-1133">Transmembrane helix</keyword>
<proteinExistence type="predicted"/>
<name>A0A3E2H4D9_SCYLI</name>
<dbReference type="GO" id="GO:0016192">
    <property type="term" value="P:vesicle-mediated transport"/>
    <property type="evidence" value="ECO:0007669"/>
    <property type="project" value="TreeGrafter"/>
</dbReference>
<evidence type="ECO:0000313" key="7">
    <source>
        <dbReference type="Proteomes" id="UP000258309"/>
    </source>
</evidence>
<keyword evidence="4 5" id="KW-0472">Membrane</keyword>
<keyword evidence="2 5" id="KW-0812">Transmembrane</keyword>
<evidence type="ECO:0000313" key="6">
    <source>
        <dbReference type="EMBL" id="RFU28254.1"/>
    </source>
</evidence>
<feature type="transmembrane region" description="Helical" evidence="5">
    <location>
        <begin position="12"/>
        <end position="31"/>
    </location>
</feature>
<feature type="non-terminal residue" evidence="6">
    <location>
        <position position="238"/>
    </location>
</feature>
<evidence type="ECO:0000256" key="1">
    <source>
        <dbReference type="ARBA" id="ARBA00004141"/>
    </source>
</evidence>
<dbReference type="PANTHER" id="PTHR28128:SF1">
    <property type="entry name" value="GOLGI APPARATUS MEMBRANE PROTEIN TVP15"/>
    <property type="match status" value="1"/>
</dbReference>
<protein>
    <submittedName>
        <fullName evidence="6">Uncharacterized protein</fullName>
    </submittedName>
</protein>
<dbReference type="InterPro" id="IPR013714">
    <property type="entry name" value="Golgi_TVP15"/>
</dbReference>
<dbReference type="EMBL" id="NCSJ02000170">
    <property type="protein sequence ID" value="RFU28254.1"/>
    <property type="molecule type" value="Genomic_DNA"/>
</dbReference>
<dbReference type="OrthoDB" id="423534at2759"/>
<feature type="transmembrane region" description="Helical" evidence="5">
    <location>
        <begin position="141"/>
        <end position="160"/>
    </location>
</feature>
<reference evidence="6 7" key="1">
    <citation type="submission" date="2018-05" db="EMBL/GenBank/DDBJ databases">
        <title>Draft genome sequence of Scytalidium lignicola DSM 105466, a ubiquitous saprotrophic fungus.</title>
        <authorList>
            <person name="Buettner E."/>
            <person name="Gebauer A.M."/>
            <person name="Hofrichter M."/>
            <person name="Liers C."/>
            <person name="Kellner H."/>
        </authorList>
    </citation>
    <scope>NUCLEOTIDE SEQUENCE [LARGE SCALE GENOMIC DNA]</scope>
    <source>
        <strain evidence="6 7">DSM 105466</strain>
    </source>
</reference>
<evidence type="ECO:0000256" key="5">
    <source>
        <dbReference type="SAM" id="Phobius"/>
    </source>
</evidence>
<evidence type="ECO:0000256" key="2">
    <source>
        <dbReference type="ARBA" id="ARBA00022692"/>
    </source>
</evidence>
<evidence type="ECO:0000256" key="3">
    <source>
        <dbReference type="ARBA" id="ARBA00022989"/>
    </source>
</evidence>
<sequence length="238" mass="27439">MDSKTVEVPTFSFRNFVFLWTLAFILFDILWDMPERRRIAIQRDPQHGRIFRECDRLEQRLLQLREAVLDDEEAKEEIDHLLKLTRNVRFEEEGKVAVEANTILWFTYALQRLFYRLVNLGVAALMIFGGIVQFFSLKFQSIILGCYVIIFGLATALLEFQIPPQVSRYASFLFSFIGRGVFYMFIGSILLSDHILRIISGAAIGVIGVAYCILEFVPSIEPPQNMREADVGWGAEQV</sequence>
<dbReference type="GO" id="GO:0000139">
    <property type="term" value="C:Golgi membrane"/>
    <property type="evidence" value="ECO:0007669"/>
    <property type="project" value="TreeGrafter"/>
</dbReference>
<feature type="transmembrane region" description="Helical" evidence="5">
    <location>
        <begin position="113"/>
        <end position="135"/>
    </location>
</feature>
<feature type="non-terminal residue" evidence="6">
    <location>
        <position position="1"/>
    </location>
</feature>